<gene>
    <name evidence="10" type="ORF">HJG59_000133</name>
</gene>
<dbReference type="InterPro" id="IPR006629">
    <property type="entry name" value="LITAF"/>
</dbReference>
<keyword evidence="6" id="KW-0862">Zinc</keyword>
<protein>
    <recommendedName>
        <fullName evidence="9">LITAF domain-containing protein</fullName>
    </recommendedName>
</protein>
<dbReference type="PROSITE" id="PS51837">
    <property type="entry name" value="LITAF"/>
    <property type="match status" value="1"/>
</dbReference>
<evidence type="ECO:0000256" key="1">
    <source>
        <dbReference type="ARBA" id="ARBA00004125"/>
    </source>
</evidence>
<evidence type="ECO:0000256" key="3">
    <source>
        <dbReference type="ARBA" id="ARBA00004630"/>
    </source>
</evidence>
<evidence type="ECO:0000313" key="10">
    <source>
        <dbReference type="EMBL" id="KAF6488615.1"/>
    </source>
</evidence>
<dbReference type="GO" id="GO:0005634">
    <property type="term" value="C:nucleus"/>
    <property type="evidence" value="ECO:0007669"/>
    <property type="project" value="TreeGrafter"/>
</dbReference>
<name>A0A7J8IWY8_MOLMO</name>
<feature type="domain" description="LITAF" evidence="9">
    <location>
        <begin position="26"/>
        <end position="110"/>
    </location>
</feature>
<dbReference type="Proteomes" id="UP000550707">
    <property type="component" value="Unassembled WGS sequence"/>
</dbReference>
<dbReference type="PANTHER" id="PTHR23292">
    <property type="entry name" value="LIPOPOLYSACCHARIDE-INDUCED TUMOR NECROSIS FACTOR-ALPHA FACTOR"/>
    <property type="match status" value="1"/>
</dbReference>
<keyword evidence="8" id="KW-1133">Transmembrane helix</keyword>
<dbReference type="SMART" id="SM00714">
    <property type="entry name" value="LITAF"/>
    <property type="match status" value="1"/>
</dbReference>
<comment type="caution">
    <text evidence="10">The sequence shown here is derived from an EMBL/GenBank/DDBJ whole genome shotgun (WGS) entry which is preliminary data.</text>
</comment>
<organism evidence="10 11">
    <name type="scientific">Molossus molossus</name>
    <name type="common">Pallas' mastiff bat</name>
    <name type="synonym">Vespertilio molossus</name>
    <dbReference type="NCBI Taxonomy" id="27622"/>
    <lineage>
        <taxon>Eukaryota</taxon>
        <taxon>Metazoa</taxon>
        <taxon>Chordata</taxon>
        <taxon>Craniata</taxon>
        <taxon>Vertebrata</taxon>
        <taxon>Euteleostomi</taxon>
        <taxon>Mammalia</taxon>
        <taxon>Eutheria</taxon>
        <taxon>Laurasiatheria</taxon>
        <taxon>Chiroptera</taxon>
        <taxon>Yangochiroptera</taxon>
        <taxon>Molossidae</taxon>
        <taxon>Molossus</taxon>
    </lineage>
</organism>
<keyword evidence="11" id="KW-1185">Reference proteome</keyword>
<evidence type="ECO:0000259" key="9">
    <source>
        <dbReference type="PROSITE" id="PS51837"/>
    </source>
</evidence>
<proteinExistence type="inferred from homology"/>
<keyword evidence="5" id="KW-0479">Metal-binding</keyword>
<evidence type="ECO:0000256" key="6">
    <source>
        <dbReference type="ARBA" id="ARBA00022833"/>
    </source>
</evidence>
<dbReference type="PANTHER" id="PTHR23292:SF27">
    <property type="entry name" value="LITAF DOMAIN-CONTAINING PROTEIN"/>
    <property type="match status" value="1"/>
</dbReference>
<evidence type="ECO:0000256" key="4">
    <source>
        <dbReference type="ARBA" id="ARBA00005975"/>
    </source>
</evidence>
<dbReference type="GO" id="GO:0008270">
    <property type="term" value="F:zinc ion binding"/>
    <property type="evidence" value="ECO:0007669"/>
    <property type="project" value="TreeGrafter"/>
</dbReference>
<evidence type="ECO:0000313" key="11">
    <source>
        <dbReference type="Proteomes" id="UP000550707"/>
    </source>
</evidence>
<dbReference type="GO" id="GO:0098574">
    <property type="term" value="C:cytoplasmic side of lysosomal membrane"/>
    <property type="evidence" value="ECO:0007669"/>
    <property type="project" value="TreeGrafter"/>
</dbReference>
<comment type="similarity">
    <text evidence="4">Belongs to the CDIP1/LITAF family.</text>
</comment>
<dbReference type="EMBL" id="JACASF010000003">
    <property type="protein sequence ID" value="KAF6488615.1"/>
    <property type="molecule type" value="Genomic_DNA"/>
</dbReference>
<reference evidence="10 11" key="1">
    <citation type="journal article" date="2020" name="Nature">
        <title>Six reference-quality genomes reveal evolution of bat adaptations.</title>
        <authorList>
            <person name="Jebb D."/>
            <person name="Huang Z."/>
            <person name="Pippel M."/>
            <person name="Hughes G.M."/>
            <person name="Lavrichenko K."/>
            <person name="Devanna P."/>
            <person name="Winkler S."/>
            <person name="Jermiin L.S."/>
            <person name="Skirmuntt E.C."/>
            <person name="Katzourakis A."/>
            <person name="Burkitt-Gray L."/>
            <person name="Ray D.A."/>
            <person name="Sullivan K.A.M."/>
            <person name="Roscito J.G."/>
            <person name="Kirilenko B.M."/>
            <person name="Davalos L.M."/>
            <person name="Corthals A.P."/>
            <person name="Power M.L."/>
            <person name="Jones G."/>
            <person name="Ransome R.D."/>
            <person name="Dechmann D.K.N."/>
            <person name="Locatelli A.G."/>
            <person name="Puechmaille S.J."/>
            <person name="Fedrigo O."/>
            <person name="Jarvis E.D."/>
            <person name="Hiller M."/>
            <person name="Vernes S.C."/>
            <person name="Myers E.W."/>
            <person name="Teeling E.C."/>
        </authorList>
    </citation>
    <scope>NUCLEOTIDE SEQUENCE [LARGE SCALE GENOMIC DNA]</scope>
    <source>
        <strain evidence="10">MMolMol1</strain>
        <tissue evidence="10">Muscle</tissue>
    </source>
</reference>
<evidence type="ECO:0000256" key="7">
    <source>
        <dbReference type="ARBA" id="ARBA00023136"/>
    </source>
</evidence>
<dbReference type="GO" id="GO:0098560">
    <property type="term" value="C:cytoplasmic side of late endosome membrane"/>
    <property type="evidence" value="ECO:0007669"/>
    <property type="project" value="TreeGrafter"/>
</dbReference>
<dbReference type="AlphaFoldDB" id="A0A7J8IWY8"/>
<dbReference type="GO" id="GO:0001817">
    <property type="term" value="P:regulation of cytokine production"/>
    <property type="evidence" value="ECO:0007669"/>
    <property type="project" value="TreeGrafter"/>
</dbReference>
<accession>A0A7J8IWY8</accession>
<keyword evidence="7 8" id="KW-0472">Membrane</keyword>
<dbReference type="Pfam" id="PF10601">
    <property type="entry name" value="zf-LITAF-like"/>
    <property type="match status" value="1"/>
</dbReference>
<comment type="subcellular location">
    <subcellularLocation>
        <location evidence="1">Endosome membrane</location>
        <topology evidence="1">Peripheral membrane protein</topology>
        <orientation evidence="1">Cytoplasmic side</orientation>
    </subcellularLocation>
    <subcellularLocation>
        <location evidence="2">Late endosome membrane</location>
    </subcellularLocation>
    <subcellularLocation>
        <location evidence="3">Lysosome membrane</location>
        <topology evidence="3">Peripheral membrane protein</topology>
        <orientation evidence="3">Cytoplasmic side</orientation>
    </subcellularLocation>
</comment>
<dbReference type="InterPro" id="IPR037519">
    <property type="entry name" value="LITAF_fam"/>
</dbReference>
<evidence type="ECO:0000256" key="2">
    <source>
        <dbReference type="ARBA" id="ARBA00004414"/>
    </source>
</evidence>
<feature type="transmembrane region" description="Helical" evidence="8">
    <location>
        <begin position="63"/>
        <end position="87"/>
    </location>
</feature>
<keyword evidence="8" id="KW-0812">Transmembrane</keyword>
<evidence type="ECO:0000256" key="5">
    <source>
        <dbReference type="ARBA" id="ARBA00022723"/>
    </source>
</evidence>
<sequence length="111" mass="12252">MPEPSPYPPPPHPGNRAPPPVYAEGPRVVHVGVPLMASTMPVHYQCPYCGNYIITVTTPVPGILTWMLCTTLFVFGCVLGCCLLPFCVDSLQDVSHSCPVCRNELFRYHRP</sequence>
<evidence type="ECO:0000256" key="8">
    <source>
        <dbReference type="SAM" id="Phobius"/>
    </source>
</evidence>